<evidence type="ECO:0000313" key="9">
    <source>
        <dbReference type="Proteomes" id="UP000317371"/>
    </source>
</evidence>
<proteinExistence type="inferred from homology"/>
<dbReference type="RefSeq" id="WP_141611826.1">
    <property type="nucleotide sequence ID" value="NZ_VIGC02000031.1"/>
</dbReference>
<dbReference type="GO" id="GO:0005737">
    <property type="term" value="C:cytoplasm"/>
    <property type="evidence" value="ECO:0007669"/>
    <property type="project" value="UniProtKB-SubCell"/>
</dbReference>
<dbReference type="InterPro" id="IPR002915">
    <property type="entry name" value="DeoC/FbaB/LacD_aldolase"/>
</dbReference>
<dbReference type="GO" id="GO:0006018">
    <property type="term" value="P:2-deoxyribose 1-phosphate catabolic process"/>
    <property type="evidence" value="ECO:0007669"/>
    <property type="project" value="UniProtKB-UniRule"/>
</dbReference>
<dbReference type="SUPFAM" id="SSF51569">
    <property type="entry name" value="Aldolase"/>
    <property type="match status" value="1"/>
</dbReference>
<dbReference type="PIRSF" id="PIRSF001357">
    <property type="entry name" value="DeoC"/>
    <property type="match status" value="1"/>
</dbReference>
<organism evidence="8 9">
    <name type="scientific">Litorilinea aerophila</name>
    <dbReference type="NCBI Taxonomy" id="1204385"/>
    <lineage>
        <taxon>Bacteria</taxon>
        <taxon>Bacillati</taxon>
        <taxon>Chloroflexota</taxon>
        <taxon>Caldilineae</taxon>
        <taxon>Caldilineales</taxon>
        <taxon>Caldilineaceae</taxon>
        <taxon>Litorilinea</taxon>
    </lineage>
</organism>
<protein>
    <recommendedName>
        <fullName evidence="7">Deoxyribose-phosphate aldolase</fullName>
        <shortName evidence="7">DERA</shortName>
        <ecNumber evidence="7">4.1.2.4</ecNumber>
    </recommendedName>
    <alternativeName>
        <fullName evidence="7">2-deoxy-D-ribose 5-phosphate aldolase</fullName>
    </alternativeName>
    <alternativeName>
        <fullName evidence="7">Phosphodeoxyriboaldolase</fullName>
        <shortName evidence="7">Deoxyriboaldolase</shortName>
    </alternativeName>
</protein>
<keyword evidence="9" id="KW-1185">Reference proteome</keyword>
<keyword evidence="3 7" id="KW-0456">Lyase</keyword>
<evidence type="ECO:0000313" key="8">
    <source>
        <dbReference type="EMBL" id="TQE93904.1"/>
    </source>
</evidence>
<dbReference type="CDD" id="cd00959">
    <property type="entry name" value="DeoC"/>
    <property type="match status" value="1"/>
</dbReference>
<dbReference type="AlphaFoldDB" id="A0A540VAX1"/>
<dbReference type="FunCoup" id="A0A540VAX1">
    <property type="interactions" value="297"/>
</dbReference>
<sequence>MIDHTLLKPDATSAQIRRLCAEAQEYTFAAVCVNPTWAALCVELLAESPVRVCSVAGFPLGATLPEAKALETERLVALGVQEVDMVINVGRLKDGDLQAVWADIAGVVQAAHGQDALVKVIIETCLLTQEEKVAACVLAQEAGADFVKTSTGFNGPGATVADVALMRQVVGPHMGVKAAGGVRTAADARRMIAAGATRIGASAGVQIVQGFMAGDPAASAAPTVDPTGGETY</sequence>
<dbReference type="GO" id="GO:0004139">
    <property type="term" value="F:deoxyribose-phosphate aldolase activity"/>
    <property type="evidence" value="ECO:0007669"/>
    <property type="project" value="UniProtKB-UniRule"/>
</dbReference>
<comment type="caution">
    <text evidence="8">The sequence shown here is derived from an EMBL/GenBank/DDBJ whole genome shotgun (WGS) entry which is preliminary data.</text>
</comment>
<dbReference type="EC" id="4.1.2.4" evidence="7"/>
<feature type="active site" description="Proton donor/acceptor" evidence="7">
    <location>
        <position position="84"/>
    </location>
</feature>
<dbReference type="InterPro" id="IPR011343">
    <property type="entry name" value="DeoC"/>
</dbReference>
<dbReference type="InParanoid" id="A0A540VAX1"/>
<dbReference type="Pfam" id="PF01791">
    <property type="entry name" value="DeoC"/>
    <property type="match status" value="1"/>
</dbReference>
<dbReference type="PANTHER" id="PTHR10889">
    <property type="entry name" value="DEOXYRIBOSE-PHOSPHATE ALDOLASE"/>
    <property type="match status" value="1"/>
</dbReference>
<evidence type="ECO:0000256" key="7">
    <source>
        <dbReference type="HAMAP-Rule" id="MF_00114"/>
    </source>
</evidence>
<evidence type="ECO:0000256" key="2">
    <source>
        <dbReference type="ARBA" id="ARBA00022490"/>
    </source>
</evidence>
<dbReference type="EMBL" id="VIGC01000031">
    <property type="protein sequence ID" value="TQE93904.1"/>
    <property type="molecule type" value="Genomic_DNA"/>
</dbReference>
<dbReference type="NCBIfam" id="TIGR00126">
    <property type="entry name" value="deoC"/>
    <property type="match status" value="1"/>
</dbReference>
<dbReference type="Gene3D" id="3.20.20.70">
    <property type="entry name" value="Aldolase class I"/>
    <property type="match status" value="1"/>
</dbReference>
<evidence type="ECO:0000256" key="5">
    <source>
        <dbReference type="ARBA" id="ARBA00048791"/>
    </source>
</evidence>
<evidence type="ECO:0000256" key="1">
    <source>
        <dbReference type="ARBA" id="ARBA00010936"/>
    </source>
</evidence>
<name>A0A540VAX1_9CHLR</name>
<dbReference type="Proteomes" id="UP000317371">
    <property type="component" value="Unassembled WGS sequence"/>
</dbReference>
<dbReference type="HAMAP" id="MF_00114">
    <property type="entry name" value="DeoC_type1"/>
    <property type="match status" value="1"/>
</dbReference>
<dbReference type="PANTHER" id="PTHR10889:SF1">
    <property type="entry name" value="DEOXYRIBOSE-PHOSPHATE ALDOLASE"/>
    <property type="match status" value="1"/>
</dbReference>
<dbReference type="InterPro" id="IPR028581">
    <property type="entry name" value="DeoC_typeI"/>
</dbReference>
<comment type="function">
    <text evidence="6 7">Catalyzes a reversible aldol reaction between acetaldehyde and D-glyceraldehyde 3-phosphate to generate 2-deoxy-D-ribose 5-phosphate.</text>
</comment>
<dbReference type="UniPathway" id="UPA00002">
    <property type="reaction ID" value="UER00468"/>
</dbReference>
<keyword evidence="2 7" id="KW-0963">Cytoplasm</keyword>
<accession>A0A540VAX1</accession>
<dbReference type="InterPro" id="IPR013785">
    <property type="entry name" value="Aldolase_TIM"/>
</dbReference>
<dbReference type="GO" id="GO:0009264">
    <property type="term" value="P:deoxyribonucleotide catabolic process"/>
    <property type="evidence" value="ECO:0007669"/>
    <property type="project" value="UniProtKB-UniRule"/>
</dbReference>
<dbReference type="GO" id="GO:0016052">
    <property type="term" value="P:carbohydrate catabolic process"/>
    <property type="evidence" value="ECO:0007669"/>
    <property type="project" value="TreeGrafter"/>
</dbReference>
<comment type="similarity">
    <text evidence="1 7">Belongs to the DeoC/FbaB aldolase family. DeoC type 1 subfamily.</text>
</comment>
<evidence type="ECO:0000256" key="4">
    <source>
        <dbReference type="ARBA" id="ARBA00023270"/>
    </source>
</evidence>
<evidence type="ECO:0000256" key="6">
    <source>
        <dbReference type="ARBA" id="ARBA00056337"/>
    </source>
</evidence>
<dbReference type="FunFam" id="3.20.20.70:FF:000044">
    <property type="entry name" value="Deoxyribose-phosphate aldolase"/>
    <property type="match status" value="1"/>
</dbReference>
<comment type="catalytic activity">
    <reaction evidence="5 7">
        <text>2-deoxy-D-ribose 5-phosphate = D-glyceraldehyde 3-phosphate + acetaldehyde</text>
        <dbReference type="Rhea" id="RHEA:12821"/>
        <dbReference type="ChEBI" id="CHEBI:15343"/>
        <dbReference type="ChEBI" id="CHEBI:59776"/>
        <dbReference type="ChEBI" id="CHEBI:62877"/>
        <dbReference type="EC" id="4.1.2.4"/>
    </reaction>
</comment>
<dbReference type="SMART" id="SM01133">
    <property type="entry name" value="DeoC"/>
    <property type="match status" value="1"/>
</dbReference>
<keyword evidence="4 7" id="KW-0704">Schiff base</keyword>
<dbReference type="OrthoDB" id="9778711at2"/>
<comment type="subcellular location">
    <subcellularLocation>
        <location evidence="7">Cytoplasm</location>
    </subcellularLocation>
</comment>
<reference evidence="8 9" key="1">
    <citation type="submission" date="2019-06" db="EMBL/GenBank/DDBJ databases">
        <title>Genome sequence of Litorilinea aerophila BAA-2444.</title>
        <authorList>
            <person name="Maclea K.S."/>
            <person name="Maurais E.G."/>
            <person name="Iannazzi L.C."/>
        </authorList>
    </citation>
    <scope>NUCLEOTIDE SEQUENCE [LARGE SCALE GENOMIC DNA]</scope>
    <source>
        <strain evidence="8 9">ATCC BAA-2444</strain>
    </source>
</reference>
<feature type="active site" description="Schiff-base intermediate with acetaldehyde" evidence="7">
    <location>
        <position position="148"/>
    </location>
</feature>
<feature type="active site" description="Proton donor/acceptor" evidence="7">
    <location>
        <position position="177"/>
    </location>
</feature>
<comment type="pathway">
    <text evidence="7">Carbohydrate degradation; 2-deoxy-D-ribose 1-phosphate degradation; D-glyceraldehyde 3-phosphate and acetaldehyde from 2-deoxy-alpha-D-ribose 1-phosphate: step 2/2.</text>
</comment>
<evidence type="ECO:0000256" key="3">
    <source>
        <dbReference type="ARBA" id="ARBA00023239"/>
    </source>
</evidence>
<gene>
    <name evidence="7 8" type="primary">deoC</name>
    <name evidence="8" type="ORF">FKZ61_19240</name>
</gene>